<feature type="region of interest" description="Disordered" evidence="3">
    <location>
        <begin position="1"/>
        <end position="21"/>
    </location>
</feature>
<dbReference type="InterPro" id="IPR020904">
    <property type="entry name" value="Sc_DH/Rdtase_CS"/>
</dbReference>
<dbReference type="PRINTS" id="PR00081">
    <property type="entry name" value="GDHRDH"/>
</dbReference>
<evidence type="ECO:0000256" key="3">
    <source>
        <dbReference type="SAM" id="MobiDB-lite"/>
    </source>
</evidence>
<comment type="similarity">
    <text evidence="1">Belongs to the short-chain dehydrogenases/reductases (SDR) family.</text>
</comment>
<evidence type="ECO:0000256" key="1">
    <source>
        <dbReference type="ARBA" id="ARBA00006484"/>
    </source>
</evidence>
<evidence type="ECO:0000256" key="2">
    <source>
        <dbReference type="ARBA" id="ARBA00023002"/>
    </source>
</evidence>
<dbReference type="RefSeq" id="WP_003939348.1">
    <property type="nucleotide sequence ID" value="NZ_AOEX01000104.1"/>
</dbReference>
<dbReference type="FunFam" id="3.40.50.720:FF:000084">
    <property type="entry name" value="Short-chain dehydrogenase reductase"/>
    <property type="match status" value="1"/>
</dbReference>
<dbReference type="PANTHER" id="PTHR43975:SF2">
    <property type="entry name" value="EG:BACR7A4.14 PROTEIN-RELATED"/>
    <property type="match status" value="1"/>
</dbReference>
<dbReference type="SMART" id="SM00822">
    <property type="entry name" value="PKS_KR"/>
    <property type="match status" value="1"/>
</dbReference>
<keyword evidence="2" id="KW-0560">Oxidoreductase</keyword>
<dbReference type="InterPro" id="IPR036291">
    <property type="entry name" value="NAD(P)-bd_dom_sf"/>
</dbReference>
<evidence type="ECO:0000313" key="6">
    <source>
        <dbReference type="Proteomes" id="UP000011731"/>
    </source>
</evidence>
<evidence type="ECO:0000313" key="5">
    <source>
        <dbReference type="EMBL" id="EME51047.1"/>
    </source>
</evidence>
<dbReference type="Proteomes" id="UP000011731">
    <property type="component" value="Unassembled WGS sequence"/>
</dbReference>
<dbReference type="PATRIC" id="fig|1278076.4.peg.5429"/>
<dbReference type="Pfam" id="PF13561">
    <property type="entry name" value="adh_short_C2"/>
    <property type="match status" value="1"/>
</dbReference>
<keyword evidence="6" id="KW-1185">Reference proteome</keyword>
<comment type="caution">
    <text evidence="5">The sequence shown here is derived from an EMBL/GenBank/DDBJ whole genome shotgun (WGS) entry which is preliminary data.</text>
</comment>
<dbReference type="SUPFAM" id="SSF51735">
    <property type="entry name" value="NAD(P)-binding Rossmann-fold domains"/>
    <property type="match status" value="1"/>
</dbReference>
<proteinExistence type="inferred from homology"/>
<dbReference type="PANTHER" id="PTHR43975">
    <property type="entry name" value="ZGC:101858"/>
    <property type="match status" value="1"/>
</dbReference>
<sequence length="289" mass="29310">MSEKATLGGDGSPHSRATGAPVALVTGGGSGIGAATAHELTSAGWNVVVCGRRAATLDRVADTTGAHPIVADTTDPGAARALVDDTISRFGRLDGLVLNAGIVRPNPVGELSEDNWSAMVDTNLTAPYRLLHHALLHLIDTRGSVVGVSSVSGLRASGGIAGYNATKAGLAMLLQSVAIDYGPQGVRANVVCPGWTRTEMADEEMAELGAERGLDTDQAYELAAALVPLARPAHAAEVAASIAWLLSPAASYVNAAVLPVDGGHSAVDVGMAGFDPRVALTPERTSPAA</sequence>
<protein>
    <submittedName>
        <fullName evidence="5">Oxidoreductase</fullName>
    </submittedName>
</protein>
<dbReference type="PROSITE" id="PS00061">
    <property type="entry name" value="ADH_SHORT"/>
    <property type="match status" value="1"/>
</dbReference>
<dbReference type="AlphaFoldDB" id="M2Y7Y9"/>
<gene>
    <name evidence="5" type="ORF">G352_26452</name>
</gene>
<feature type="domain" description="Ketoreductase" evidence="4">
    <location>
        <begin position="21"/>
        <end position="198"/>
    </location>
</feature>
<dbReference type="Gene3D" id="3.40.50.720">
    <property type="entry name" value="NAD(P)-binding Rossmann-like Domain"/>
    <property type="match status" value="1"/>
</dbReference>
<dbReference type="GO" id="GO:0016491">
    <property type="term" value="F:oxidoreductase activity"/>
    <property type="evidence" value="ECO:0007669"/>
    <property type="project" value="UniProtKB-KW"/>
</dbReference>
<reference evidence="5 6" key="1">
    <citation type="journal article" date="2013" name="Genome Announc.">
        <title>Draft Genome Sequence of Rhodococcus ruber Strain BKS 20-38.</title>
        <authorList>
            <person name="Bala M."/>
            <person name="Kumar S."/>
            <person name="Raghava G.P."/>
            <person name="Mayilraj S."/>
        </authorList>
    </citation>
    <scope>NUCLEOTIDE SEQUENCE [LARGE SCALE GENOMIC DNA]</scope>
    <source>
        <strain evidence="5 6">BKS 20-38</strain>
    </source>
</reference>
<organism evidence="5 6">
    <name type="scientific">Rhodococcus ruber BKS 20-38</name>
    <dbReference type="NCBI Taxonomy" id="1278076"/>
    <lineage>
        <taxon>Bacteria</taxon>
        <taxon>Bacillati</taxon>
        <taxon>Actinomycetota</taxon>
        <taxon>Actinomycetes</taxon>
        <taxon>Mycobacteriales</taxon>
        <taxon>Nocardiaceae</taxon>
        <taxon>Rhodococcus</taxon>
    </lineage>
</organism>
<dbReference type="PRINTS" id="PR00080">
    <property type="entry name" value="SDRFAMILY"/>
</dbReference>
<dbReference type="InterPro" id="IPR057326">
    <property type="entry name" value="KR_dom"/>
</dbReference>
<accession>M2Y7Y9</accession>
<evidence type="ECO:0000259" key="4">
    <source>
        <dbReference type="SMART" id="SM00822"/>
    </source>
</evidence>
<dbReference type="CDD" id="cd05233">
    <property type="entry name" value="SDR_c"/>
    <property type="match status" value="1"/>
</dbReference>
<dbReference type="EMBL" id="AOEX01000104">
    <property type="protein sequence ID" value="EME51047.1"/>
    <property type="molecule type" value="Genomic_DNA"/>
</dbReference>
<dbReference type="InterPro" id="IPR002347">
    <property type="entry name" value="SDR_fam"/>
</dbReference>
<name>M2Y7Y9_9NOCA</name>